<dbReference type="Proteomes" id="UP000015531">
    <property type="component" value="Unassembled WGS sequence"/>
</dbReference>
<name>T0HFD2_9SPHN</name>
<proteinExistence type="predicted"/>
<organism evidence="1 2">
    <name type="scientific">Sphingobium lactosutens DS20</name>
    <dbReference type="NCBI Taxonomy" id="1331060"/>
    <lineage>
        <taxon>Bacteria</taxon>
        <taxon>Pseudomonadati</taxon>
        <taxon>Pseudomonadota</taxon>
        <taxon>Alphaproteobacteria</taxon>
        <taxon>Sphingomonadales</taxon>
        <taxon>Sphingomonadaceae</taxon>
        <taxon>Sphingobium</taxon>
    </lineage>
</organism>
<sequence length="35" mass="3812">MRLPLDGGGVGDRYRIVESGLGEHDAGIIPDPRHR</sequence>
<protein>
    <submittedName>
        <fullName evidence="1">Uncharacterized protein</fullName>
    </submittedName>
</protein>
<dbReference type="AlphaFoldDB" id="T0HFD2"/>
<dbReference type="EMBL" id="ATDP01000106">
    <property type="protein sequence ID" value="EQB11722.1"/>
    <property type="molecule type" value="Genomic_DNA"/>
</dbReference>
<accession>T0HFD2</accession>
<gene>
    <name evidence="1" type="ORF">RLDS_21565</name>
</gene>
<comment type="caution">
    <text evidence="1">The sequence shown here is derived from an EMBL/GenBank/DDBJ whole genome shotgun (WGS) entry which is preliminary data.</text>
</comment>
<evidence type="ECO:0000313" key="1">
    <source>
        <dbReference type="EMBL" id="EQB11722.1"/>
    </source>
</evidence>
<reference evidence="1 2" key="1">
    <citation type="journal article" date="2013" name="Genome Announc.">
        <title>Draft Genome Sequence of Sphingobium lactosutens Strain DS20T, Isolated from a Hexachlorocyclohexane Dumpsite.</title>
        <authorList>
            <person name="Kumar R."/>
            <person name="Dwivedi V."/>
            <person name="Negi V."/>
            <person name="Khurana J.P."/>
            <person name="Lal R."/>
        </authorList>
    </citation>
    <scope>NUCLEOTIDE SEQUENCE [LARGE SCALE GENOMIC DNA]</scope>
    <source>
        <strain evidence="1 2">DS20</strain>
    </source>
</reference>
<keyword evidence="2" id="KW-1185">Reference proteome</keyword>
<evidence type="ECO:0000313" key="2">
    <source>
        <dbReference type="Proteomes" id="UP000015531"/>
    </source>
</evidence>